<dbReference type="EMBL" id="BOMS01000170">
    <property type="protein sequence ID" value="GIE73342.1"/>
    <property type="molecule type" value="Genomic_DNA"/>
</dbReference>
<protein>
    <submittedName>
        <fullName evidence="1">Uncharacterized protein</fullName>
    </submittedName>
</protein>
<keyword evidence="2" id="KW-1185">Reference proteome</keyword>
<sequence>MVHPVDIDGAAPLVLTDVVVPLHPEDAVFDAMLLGWRRQQRSRLLSPATVMRFCPHRATAIAQAG</sequence>
<evidence type="ECO:0000313" key="1">
    <source>
        <dbReference type="EMBL" id="GIE73342.1"/>
    </source>
</evidence>
<dbReference type="Proteomes" id="UP000624709">
    <property type="component" value="Unassembled WGS sequence"/>
</dbReference>
<proteinExistence type="predicted"/>
<name>A0ABQ4BRQ5_9ACTN</name>
<comment type="caution">
    <text evidence="1">The sequence shown here is derived from an EMBL/GenBank/DDBJ whole genome shotgun (WGS) entry which is preliminary data.</text>
</comment>
<accession>A0ABQ4BRQ5</accession>
<reference evidence="1 2" key="1">
    <citation type="submission" date="2021-01" db="EMBL/GenBank/DDBJ databases">
        <title>Whole genome shotgun sequence of Actinoplanes palleronii NBRC 14916.</title>
        <authorList>
            <person name="Komaki H."/>
            <person name="Tamura T."/>
        </authorList>
    </citation>
    <scope>NUCLEOTIDE SEQUENCE [LARGE SCALE GENOMIC DNA]</scope>
    <source>
        <strain evidence="1 2">NBRC 14916</strain>
    </source>
</reference>
<organism evidence="1 2">
    <name type="scientific">Actinoplanes palleronii</name>
    <dbReference type="NCBI Taxonomy" id="113570"/>
    <lineage>
        <taxon>Bacteria</taxon>
        <taxon>Bacillati</taxon>
        <taxon>Actinomycetota</taxon>
        <taxon>Actinomycetes</taxon>
        <taxon>Micromonosporales</taxon>
        <taxon>Micromonosporaceae</taxon>
        <taxon>Actinoplanes</taxon>
    </lineage>
</organism>
<evidence type="ECO:0000313" key="2">
    <source>
        <dbReference type="Proteomes" id="UP000624709"/>
    </source>
</evidence>
<gene>
    <name evidence="1" type="ORF">Apa02nite_094500</name>
</gene>